<keyword evidence="2" id="KW-1185">Reference proteome</keyword>
<proteinExistence type="predicted"/>
<comment type="caution">
    <text evidence="1">The sequence shown here is derived from an EMBL/GenBank/DDBJ whole genome shotgun (WGS) entry which is preliminary data.</text>
</comment>
<gene>
    <name evidence="1" type="ORF">L7E55_13420</name>
</gene>
<dbReference type="Proteomes" id="UP001154312">
    <property type="component" value="Unassembled WGS sequence"/>
</dbReference>
<organism evidence="1 2">
    <name type="scientific">Pelotomaculum isophthalicicum JI</name>
    <dbReference type="NCBI Taxonomy" id="947010"/>
    <lineage>
        <taxon>Bacteria</taxon>
        <taxon>Bacillati</taxon>
        <taxon>Bacillota</taxon>
        <taxon>Clostridia</taxon>
        <taxon>Eubacteriales</taxon>
        <taxon>Desulfotomaculaceae</taxon>
        <taxon>Pelotomaculum</taxon>
    </lineage>
</organism>
<sequence>MNPWEGKHIWIWELELCGAPQNVVNKAVALDLAGLLIKGWDGSNYWPQIESIVEKAHNAGLIIGAWGYSYGTNPSGEAEAARRCLAAGADWLVIDAEAEYEQYPSRAQAVLKAFRLLGAPLGYSSFGIPSYHTGFPWQIFSEACAVAIPQVYWGDFGMTVDRALSSSLNGLMTYGLPVAPAGQLYDNVTADAIIRFADICKNAGLPGISYWSWQHADETKLAAVGSAVYEKGRNNVSDWAKASWDKAKLKGIMDGTDPQGTVTREMLAVVLDRCGLLDAVKVSQKVVDTLKQQD</sequence>
<protein>
    <submittedName>
        <fullName evidence="1">Uncharacterized protein</fullName>
    </submittedName>
</protein>
<dbReference type="AlphaFoldDB" id="A0A9X4JWI0"/>
<accession>A0A9X4JWI0</accession>
<reference evidence="1" key="1">
    <citation type="submission" date="2022-02" db="EMBL/GenBank/DDBJ databases">
        <authorList>
            <person name="Leng L."/>
        </authorList>
    </citation>
    <scope>NUCLEOTIDE SEQUENCE</scope>
    <source>
        <strain evidence="1">JI</strain>
    </source>
</reference>
<dbReference type="RefSeq" id="WP_277444804.1">
    <property type="nucleotide sequence ID" value="NZ_JAKOAV010000028.1"/>
</dbReference>
<name>A0A9X4JWI0_9FIRM</name>
<evidence type="ECO:0000313" key="1">
    <source>
        <dbReference type="EMBL" id="MDF9409342.1"/>
    </source>
</evidence>
<evidence type="ECO:0000313" key="2">
    <source>
        <dbReference type="Proteomes" id="UP001154312"/>
    </source>
</evidence>
<dbReference type="EMBL" id="JAKOAV010000028">
    <property type="protein sequence ID" value="MDF9409342.1"/>
    <property type="molecule type" value="Genomic_DNA"/>
</dbReference>